<proteinExistence type="predicted"/>
<keyword evidence="1" id="KW-0808">Transferase</keyword>
<name>A0A381F3E8_9BACT</name>
<reference evidence="1 2" key="1">
    <citation type="submission" date="2018-06" db="EMBL/GenBank/DDBJ databases">
        <authorList>
            <consortium name="Pathogen Informatics"/>
            <person name="Doyle S."/>
        </authorList>
    </citation>
    <scope>NUCLEOTIDE SEQUENCE [LARGE SCALE GENOMIC DNA]</scope>
    <source>
        <strain evidence="1 2">NCTC12475</strain>
    </source>
</reference>
<gene>
    <name evidence="1" type="ORF">NCTC12475_01833</name>
</gene>
<keyword evidence="2" id="KW-1185">Reference proteome</keyword>
<evidence type="ECO:0000313" key="2">
    <source>
        <dbReference type="Proteomes" id="UP000254920"/>
    </source>
</evidence>
<dbReference type="GO" id="GO:0008483">
    <property type="term" value="F:transaminase activity"/>
    <property type="evidence" value="ECO:0007669"/>
    <property type="project" value="UniProtKB-KW"/>
</dbReference>
<accession>A0A381F3E8</accession>
<dbReference type="AlphaFoldDB" id="A0A381F3E8"/>
<sequence length="58" mass="6312">MLIIKKELCKSNLPTFAGGGTVSYVSRISQSFIHDKEQLEQGGTPGIIQLIRVILLIG</sequence>
<dbReference type="EMBL" id="UFVD01000002">
    <property type="protein sequence ID" value="SUX35279.1"/>
    <property type="molecule type" value="Genomic_DNA"/>
</dbReference>
<organism evidence="1 2">
    <name type="scientific">Campylobacter sputorum subsp. sputorum</name>
    <dbReference type="NCBI Taxonomy" id="32024"/>
    <lineage>
        <taxon>Bacteria</taxon>
        <taxon>Pseudomonadati</taxon>
        <taxon>Campylobacterota</taxon>
        <taxon>Epsilonproteobacteria</taxon>
        <taxon>Campylobacterales</taxon>
        <taxon>Campylobacteraceae</taxon>
        <taxon>Campylobacter</taxon>
    </lineage>
</organism>
<evidence type="ECO:0000313" key="1">
    <source>
        <dbReference type="EMBL" id="SUX35279.1"/>
    </source>
</evidence>
<dbReference type="Proteomes" id="UP000254920">
    <property type="component" value="Unassembled WGS sequence"/>
</dbReference>
<protein>
    <submittedName>
        <fullName evidence="1">Putative aminotransferase</fullName>
    </submittedName>
</protein>
<keyword evidence="1" id="KW-0032">Aminotransferase</keyword>